<gene>
    <name evidence="9" type="primary">cdhC</name>
    <name evidence="9" type="ORF">CEE37_14815</name>
</gene>
<dbReference type="InterPro" id="IPR045822">
    <property type="entry name" value="ACS_CODH_B_C"/>
</dbReference>
<dbReference type="GO" id="GO:0043885">
    <property type="term" value="F:anaerobic carbon-monoxide dehydrogenase activity"/>
    <property type="evidence" value="ECO:0007669"/>
    <property type="project" value="InterPro"/>
</dbReference>
<dbReference type="InterPro" id="IPR038571">
    <property type="entry name" value="CO_DH/Ac-CoA_synth_bsu_3_sf"/>
</dbReference>
<dbReference type="GO" id="GO:0043884">
    <property type="term" value="F:CO-methylating acetyl-CoA synthase activity"/>
    <property type="evidence" value="ECO:0007669"/>
    <property type="project" value="UniProtKB-EC"/>
</dbReference>
<evidence type="ECO:0000256" key="4">
    <source>
        <dbReference type="ARBA" id="ARBA00022723"/>
    </source>
</evidence>
<evidence type="ECO:0000313" key="10">
    <source>
        <dbReference type="Proteomes" id="UP000319619"/>
    </source>
</evidence>
<name>A0A532UPL0_UNCL8</name>
<dbReference type="InterPro" id="IPR016099">
    <property type="entry name" value="Prismane-like_a/b-sand"/>
</dbReference>
<keyword evidence="5" id="KW-0408">Iron</keyword>
<evidence type="ECO:0000256" key="6">
    <source>
        <dbReference type="ARBA" id="ARBA00023014"/>
    </source>
</evidence>
<keyword evidence="4" id="KW-0479">Metal-binding</keyword>
<organism evidence="9 10">
    <name type="scientific">candidate division LCP-89 bacterium B3_LCP</name>
    <dbReference type="NCBI Taxonomy" id="2012998"/>
    <lineage>
        <taxon>Bacteria</taxon>
        <taxon>Pseudomonadati</taxon>
        <taxon>Bacteria division LCP-89</taxon>
    </lineage>
</organism>
<dbReference type="Proteomes" id="UP000319619">
    <property type="component" value="Unassembled WGS sequence"/>
</dbReference>
<dbReference type="NCBIfam" id="TIGR00316">
    <property type="entry name" value="cdhC"/>
    <property type="match status" value="1"/>
</dbReference>
<evidence type="ECO:0000256" key="3">
    <source>
        <dbReference type="ARBA" id="ARBA00022679"/>
    </source>
</evidence>
<dbReference type="GO" id="GO:0006084">
    <property type="term" value="P:acetyl-CoA metabolic process"/>
    <property type="evidence" value="ECO:0007669"/>
    <property type="project" value="InterPro"/>
</dbReference>
<dbReference type="GO" id="GO:0046872">
    <property type="term" value="F:metal ion binding"/>
    <property type="evidence" value="ECO:0007669"/>
    <property type="project" value="UniProtKB-KW"/>
</dbReference>
<dbReference type="NCBIfam" id="NF040764">
    <property type="entry name" value="CODH_ACS_al_bet"/>
    <property type="match status" value="1"/>
</dbReference>
<proteinExistence type="predicted"/>
<protein>
    <recommendedName>
        <fullName evidence="1">CO-methylating acetyl-CoA synthase</fullName>
        <ecNumber evidence="1">2.3.1.169</ecNumber>
    </recommendedName>
</protein>
<evidence type="ECO:0000259" key="7">
    <source>
        <dbReference type="Pfam" id="PF18537"/>
    </source>
</evidence>
<dbReference type="Gene3D" id="3.40.1470.10">
    <property type="entry name" value="Bifunctional carbon monoxide dehydrogenase/acetyl-coa synthase(codh/acs), Chain M, domain 5"/>
    <property type="match status" value="1"/>
</dbReference>
<comment type="caution">
    <text evidence="9">The sequence shown here is derived from an EMBL/GenBank/DDBJ whole genome shotgun (WGS) entry which is preliminary data.</text>
</comment>
<feature type="domain" description="CO dehydrogenase/acetyl-CoA synthase complex beta subunit C-terminal" evidence="8">
    <location>
        <begin position="486"/>
        <end position="728"/>
    </location>
</feature>
<dbReference type="Gene3D" id="3.40.50.2030">
    <property type="match status" value="1"/>
</dbReference>
<dbReference type="EMBL" id="NJBN01000015">
    <property type="protein sequence ID" value="TKJ36853.1"/>
    <property type="molecule type" value="Genomic_DNA"/>
</dbReference>
<dbReference type="NCBIfam" id="NF007078">
    <property type="entry name" value="PRK09529.1"/>
    <property type="match status" value="1"/>
</dbReference>
<dbReference type="SUPFAM" id="SSF56821">
    <property type="entry name" value="Prismane protein-like"/>
    <property type="match status" value="1"/>
</dbReference>
<dbReference type="GO" id="GO:0051536">
    <property type="term" value="F:iron-sulfur cluster binding"/>
    <property type="evidence" value="ECO:0007669"/>
    <property type="project" value="UniProtKB-KW"/>
</dbReference>
<dbReference type="Gene3D" id="1.10.8.190">
    <property type="entry name" value="Carbon monoxide dehydrogenase alpha subunit. Chain M, domain 1"/>
    <property type="match status" value="1"/>
</dbReference>
<accession>A0A532UPL0</accession>
<dbReference type="Gene3D" id="3.40.970.20">
    <property type="entry name" value="Carbon monoxide dehydrogenase alpha subunit. Chain D, domain 4"/>
    <property type="match status" value="1"/>
</dbReference>
<reference evidence="9 10" key="1">
    <citation type="submission" date="2017-06" db="EMBL/GenBank/DDBJ databases">
        <title>Novel microbial phyla capable of carbon fixation and sulfur reduction in deep-sea sediments.</title>
        <authorList>
            <person name="Huang J."/>
            <person name="Baker B."/>
            <person name="Wang Y."/>
        </authorList>
    </citation>
    <scope>NUCLEOTIDE SEQUENCE [LARGE SCALE GENOMIC DNA]</scope>
    <source>
        <strain evidence="9">B3_LCP</strain>
    </source>
</reference>
<dbReference type="EC" id="2.3.1.169" evidence="1"/>
<evidence type="ECO:0000313" key="9">
    <source>
        <dbReference type="EMBL" id="TKJ36853.1"/>
    </source>
</evidence>
<evidence type="ECO:0000256" key="5">
    <source>
        <dbReference type="ARBA" id="ARBA00023004"/>
    </source>
</evidence>
<feature type="domain" description="Carbon monoxide dehydrogenase subunit alpha ,N-terminal" evidence="7">
    <location>
        <begin position="21"/>
        <end position="109"/>
    </location>
</feature>
<dbReference type="InterPro" id="IPR011254">
    <property type="entry name" value="Prismane-like_sf"/>
</dbReference>
<keyword evidence="6" id="KW-0411">Iron-sulfur</keyword>
<keyword evidence="2" id="KW-0533">Nickel</keyword>
<keyword evidence="3" id="KW-0808">Transferase</keyword>
<dbReference type="Gene3D" id="3.30.1650.10">
    <property type="entry name" value="Bifunctional carbon monoxide dehydrogenase/acetyl-coa synthase(codh/acs), Chain M, domain 3"/>
    <property type="match status" value="1"/>
</dbReference>
<dbReference type="Pfam" id="PF19436">
    <property type="entry name" value="ACS_CODH_B_C"/>
    <property type="match status" value="1"/>
</dbReference>
<dbReference type="InterPro" id="IPR004461">
    <property type="entry name" value="CO_DH/Ac-CoA_synth_bsu"/>
</dbReference>
<dbReference type="Pfam" id="PF03598">
    <property type="entry name" value="CdhC"/>
    <property type="match status" value="1"/>
</dbReference>
<dbReference type="AlphaFoldDB" id="A0A532UPL0"/>
<dbReference type="PANTHER" id="PTHR42281">
    <property type="match status" value="1"/>
</dbReference>
<dbReference type="Pfam" id="PF18537">
    <property type="entry name" value="CODH_A_N"/>
    <property type="match status" value="1"/>
</dbReference>
<dbReference type="NCBIfam" id="NF003379">
    <property type="entry name" value="PRK04456.1"/>
    <property type="match status" value="1"/>
</dbReference>
<dbReference type="InterPro" id="IPR041350">
    <property type="entry name" value="CODH_A_N"/>
</dbReference>
<evidence type="ECO:0000259" key="8">
    <source>
        <dbReference type="Pfam" id="PF19436"/>
    </source>
</evidence>
<evidence type="ECO:0000256" key="2">
    <source>
        <dbReference type="ARBA" id="ARBA00022596"/>
    </source>
</evidence>
<dbReference type="PANTHER" id="PTHR42281:SF1">
    <property type="entry name" value="ACETYL-COA DECARBONYLASE_SYNTHASE COMPLEX SUBUNIT BETA 1"/>
    <property type="match status" value="1"/>
</dbReference>
<sequence>MSRIIATAAIRGAHKIVERAEEQLGKSMEELGADKIIDLPDTAYYLPVIYAMLGLKVQKVGDLQEVIQHCKNLLPPIPTDGLWLPYLGSALDAGMATLFAQEVLEGLKYAHNPNPYNDIWLGATSDAILREQGIKLVDGRMPGFAACVGALPTTEAAVKLARDLQERNILVFLSSSTNGVSMAEQLAEANVEMNWDTFLVPYGKDTSATVWALGFAARSAMTFGGLTPGGLKEARDILLYNKERVHAFVLALGEVDDEKYATAAGAINFGFPVIADTDIPEILPTGICTYEHVVSNISHDDMPSRAIQVRGVKIKIQKIDIPVRYGPAFEGERVRKDDLQVEFGGKYHTAFEYLSMKQLDEVEDGKIEVIGPEISEVEEAAKLPIAIWVEVAGRKMQKDFESILERYVHTMLSMPMGVMHLGQRDTIWVRISKTAYNAGFTLKHLGVTLRSMLLNEFPAIVDKVQVKLYTNTEDVERLYQEAKAAYEIRDKRMGELVDEAVDTFYSCQLCQSYAPNHVCIITPERLGLCGAYNWLDGKAAYEINPTGGNQPVAKGDCYDEEKGKWNGVDDFIQSKSNQAVERFSAYSMMDDPMTSCGCFEAITCVLPGTGGIMIVDREFQGMTPAGMTFSSLAEVVGGGQQTPGFIGIGILYVLSKKFISADGGLKRVVWMTSSIKNRLGDKLAERYKEIGEPDLLDKIPDESITDDLEKLAEHLAEVGHPALEMGEMV</sequence>
<evidence type="ECO:0000256" key="1">
    <source>
        <dbReference type="ARBA" id="ARBA00012244"/>
    </source>
</evidence>